<dbReference type="GO" id="GO:0007635">
    <property type="term" value="P:chemosensory behavior"/>
    <property type="evidence" value="ECO:0007669"/>
    <property type="project" value="TreeGrafter"/>
</dbReference>
<dbReference type="GO" id="GO:0008049">
    <property type="term" value="P:male courtship behavior"/>
    <property type="evidence" value="ECO:0007669"/>
    <property type="project" value="TreeGrafter"/>
</dbReference>
<evidence type="ECO:0000256" key="1">
    <source>
        <dbReference type="ARBA" id="ARBA00004651"/>
    </source>
</evidence>
<comment type="subcellular location">
    <subcellularLocation>
        <location evidence="1 8">Cell membrane</location>
        <topology evidence="1 8">Multi-pass membrane protein</topology>
    </subcellularLocation>
</comment>
<dbReference type="Pfam" id="PF08395">
    <property type="entry name" value="7tm_7"/>
    <property type="match status" value="1"/>
</dbReference>
<dbReference type="PANTHER" id="PTHR21143">
    <property type="entry name" value="INVERTEBRATE GUSTATORY RECEPTOR"/>
    <property type="match status" value="1"/>
</dbReference>
<evidence type="ECO:0000256" key="2">
    <source>
        <dbReference type="ARBA" id="ARBA00022475"/>
    </source>
</evidence>
<dbReference type="InterPro" id="IPR013604">
    <property type="entry name" value="7TM_chemorcpt"/>
</dbReference>
<dbReference type="GO" id="GO:0007165">
    <property type="term" value="P:signal transduction"/>
    <property type="evidence" value="ECO:0007669"/>
    <property type="project" value="UniProtKB-KW"/>
</dbReference>
<evidence type="ECO:0000313" key="9">
    <source>
        <dbReference type="EMBL" id="KAJ3657442.1"/>
    </source>
</evidence>
<evidence type="ECO:0000256" key="6">
    <source>
        <dbReference type="ARBA" id="ARBA00023170"/>
    </source>
</evidence>
<keyword evidence="4 8" id="KW-1133">Transmembrane helix</keyword>
<feature type="transmembrane region" description="Helical" evidence="8">
    <location>
        <begin position="27"/>
        <end position="48"/>
    </location>
</feature>
<dbReference type="PANTHER" id="PTHR21143:SF104">
    <property type="entry name" value="GUSTATORY RECEPTOR 8A-RELATED"/>
    <property type="match status" value="1"/>
</dbReference>
<evidence type="ECO:0000256" key="5">
    <source>
        <dbReference type="ARBA" id="ARBA00023136"/>
    </source>
</evidence>
<keyword evidence="2 8" id="KW-1003">Cell membrane</keyword>
<dbReference type="GO" id="GO:0043025">
    <property type="term" value="C:neuronal cell body"/>
    <property type="evidence" value="ECO:0007669"/>
    <property type="project" value="TreeGrafter"/>
</dbReference>
<dbReference type="GO" id="GO:0030424">
    <property type="term" value="C:axon"/>
    <property type="evidence" value="ECO:0007669"/>
    <property type="project" value="TreeGrafter"/>
</dbReference>
<dbReference type="GO" id="GO:0005886">
    <property type="term" value="C:plasma membrane"/>
    <property type="evidence" value="ECO:0007669"/>
    <property type="project" value="UniProtKB-SubCell"/>
</dbReference>
<comment type="function">
    <text evidence="8">Gustatory receptor which mediates acceptance or avoidance behavior, depending on its substrates.</text>
</comment>
<protein>
    <recommendedName>
        <fullName evidence="8">Gustatory receptor</fullName>
    </recommendedName>
</protein>
<evidence type="ECO:0000313" key="10">
    <source>
        <dbReference type="Proteomes" id="UP001168821"/>
    </source>
</evidence>
<dbReference type="GO" id="GO:0030425">
    <property type="term" value="C:dendrite"/>
    <property type="evidence" value="ECO:0007669"/>
    <property type="project" value="TreeGrafter"/>
</dbReference>
<keyword evidence="3 8" id="KW-0812">Transmembrane</keyword>
<feature type="transmembrane region" description="Helical" evidence="8">
    <location>
        <begin position="122"/>
        <end position="143"/>
    </location>
</feature>
<feature type="transmembrane region" description="Helical" evidence="8">
    <location>
        <begin position="255"/>
        <end position="276"/>
    </location>
</feature>
<reference evidence="9" key="1">
    <citation type="journal article" date="2023" name="G3 (Bethesda)">
        <title>Whole genome assemblies of Zophobas morio and Tenebrio molitor.</title>
        <authorList>
            <person name="Kaur S."/>
            <person name="Stinson S.A."/>
            <person name="diCenzo G.C."/>
        </authorList>
    </citation>
    <scope>NUCLEOTIDE SEQUENCE</scope>
    <source>
        <strain evidence="9">QUZm001</strain>
    </source>
</reference>
<keyword evidence="10" id="KW-1185">Reference proteome</keyword>
<comment type="caution">
    <text evidence="9">The sequence shown here is derived from an EMBL/GenBank/DDBJ whole genome shotgun (WGS) entry which is preliminary data.</text>
</comment>
<dbReference type="AlphaFoldDB" id="A0AA38MIJ1"/>
<evidence type="ECO:0000256" key="7">
    <source>
        <dbReference type="ARBA" id="ARBA00023224"/>
    </source>
</evidence>
<organism evidence="9 10">
    <name type="scientific">Zophobas morio</name>
    <dbReference type="NCBI Taxonomy" id="2755281"/>
    <lineage>
        <taxon>Eukaryota</taxon>
        <taxon>Metazoa</taxon>
        <taxon>Ecdysozoa</taxon>
        <taxon>Arthropoda</taxon>
        <taxon>Hexapoda</taxon>
        <taxon>Insecta</taxon>
        <taxon>Pterygota</taxon>
        <taxon>Neoptera</taxon>
        <taxon>Endopterygota</taxon>
        <taxon>Coleoptera</taxon>
        <taxon>Polyphaga</taxon>
        <taxon>Cucujiformia</taxon>
        <taxon>Tenebrionidae</taxon>
        <taxon>Zophobas</taxon>
    </lineage>
</organism>
<dbReference type="EMBL" id="JALNTZ010000003">
    <property type="protein sequence ID" value="KAJ3657442.1"/>
    <property type="molecule type" value="Genomic_DNA"/>
</dbReference>
<keyword evidence="5 8" id="KW-0472">Membrane</keyword>
<gene>
    <name evidence="9" type="ORF">Zmor_009245</name>
</gene>
<feature type="transmembrane region" description="Helical" evidence="8">
    <location>
        <begin position="149"/>
        <end position="168"/>
    </location>
</feature>
<feature type="transmembrane region" description="Helical" evidence="8">
    <location>
        <begin position="224"/>
        <end position="243"/>
    </location>
</feature>
<evidence type="ECO:0000256" key="4">
    <source>
        <dbReference type="ARBA" id="ARBA00022989"/>
    </source>
</evidence>
<dbReference type="GO" id="GO:0050909">
    <property type="term" value="P:sensory perception of taste"/>
    <property type="evidence" value="ECO:0007669"/>
    <property type="project" value="InterPro"/>
</dbReference>
<evidence type="ECO:0000256" key="8">
    <source>
        <dbReference type="RuleBase" id="RU363108"/>
    </source>
</evidence>
<sequence length="361" mass="42148">MFLPGFTNLLNFIAIPLQKPKKKIYNLYLFVFIVFYTSLTLTSLVHIFKVNYMKSNPMNAILHILVYLAINVVDIVAIVQGGFCKSVHNENLVLRLEEVRLFVNQKMKTQTEKKLLKIQKRAFVFIHVILVPWLIFMSFWVYHMTGYKMFLIYALVYFNHYFTSMEVMKMLMLLQFIRHFLHNINTLFFKALNEKTFDLEVFLKTYDKLLDCVTFFNSGFGLQILGTSIVTPLVMVQAIFFNLSQIVFPSLIRTIVVNVATLIKFLLFLILSYMIATPSQKIRKEFQNTRRMCHSFGAKVGCNERQKVVELVGAQMNYRKTHISAFGFFDADYTMILNILVSTVSYVIVFLQINAKLPKNL</sequence>
<evidence type="ECO:0000256" key="3">
    <source>
        <dbReference type="ARBA" id="ARBA00022692"/>
    </source>
</evidence>
<feature type="transmembrane region" description="Helical" evidence="8">
    <location>
        <begin position="333"/>
        <end position="353"/>
    </location>
</feature>
<comment type="similarity">
    <text evidence="8">Belongs to the insect chemoreceptor superfamily. Gustatory receptor (GR) family.</text>
</comment>
<keyword evidence="7 8" id="KW-0807">Transducer</keyword>
<feature type="transmembrane region" description="Helical" evidence="8">
    <location>
        <begin position="60"/>
        <end position="79"/>
    </location>
</feature>
<accession>A0AA38MIJ1</accession>
<name>A0AA38MIJ1_9CUCU</name>
<dbReference type="Proteomes" id="UP001168821">
    <property type="component" value="Unassembled WGS sequence"/>
</dbReference>
<proteinExistence type="inferred from homology"/>
<keyword evidence="6 8" id="KW-0675">Receptor</keyword>